<dbReference type="OrthoDB" id="147270at2157"/>
<proteinExistence type="predicted"/>
<organism evidence="1 2">
    <name type="scientific">Candidatus Methanoperedens nitratireducens</name>
    <dbReference type="NCBI Taxonomy" id="1392998"/>
    <lineage>
        <taxon>Archaea</taxon>
        <taxon>Methanobacteriati</taxon>
        <taxon>Methanobacteriota</taxon>
        <taxon>Stenosarchaea group</taxon>
        <taxon>Methanomicrobia</taxon>
        <taxon>Methanosarcinales</taxon>
        <taxon>ANME-2 cluster</taxon>
        <taxon>Candidatus Methanoperedentaceae</taxon>
        <taxon>Candidatus Methanoperedens</taxon>
    </lineage>
</organism>
<evidence type="ECO:0008006" key="3">
    <source>
        <dbReference type="Google" id="ProtNLM"/>
    </source>
</evidence>
<gene>
    <name evidence="1" type="ORF">MNV_790007</name>
</gene>
<dbReference type="EMBL" id="FZMP01000228">
    <property type="protein sequence ID" value="SNQ62562.1"/>
    <property type="molecule type" value="Genomic_DNA"/>
</dbReference>
<evidence type="ECO:0000313" key="2">
    <source>
        <dbReference type="Proteomes" id="UP000218615"/>
    </source>
</evidence>
<protein>
    <recommendedName>
        <fullName evidence="3">NPCBM-associated, NEW3 domain of alpha-galactosidase</fullName>
    </recommendedName>
</protein>
<dbReference type="RefSeq" id="WP_096207105.1">
    <property type="nucleotide sequence ID" value="NZ_FZMP01000228.1"/>
</dbReference>
<dbReference type="AlphaFoldDB" id="A0A284VTG8"/>
<dbReference type="Proteomes" id="UP000218615">
    <property type="component" value="Unassembled WGS sequence"/>
</dbReference>
<keyword evidence="2" id="KW-1185">Reference proteome</keyword>
<name>A0A284VTG8_9EURY</name>
<reference evidence="2" key="1">
    <citation type="submission" date="2017-06" db="EMBL/GenBank/DDBJ databases">
        <authorList>
            <person name="Cremers G."/>
        </authorList>
    </citation>
    <scope>NUCLEOTIDE SEQUENCE [LARGE SCALE GENOMIC DNA]</scope>
</reference>
<accession>A0A284VTG8</accession>
<evidence type="ECO:0000313" key="1">
    <source>
        <dbReference type="EMBL" id="SNQ62562.1"/>
    </source>
</evidence>
<sequence>MNKYASGIAIIALILGLFAVGGVSAQVVGVEERVVSMPAMPAAEQFGNFTKLEILPRYGNFRLQSGESKEMTITIKNKEKKAVSVKPNIVIPPFSEYIMDKEWITVTPASADIPAEGSQKFTLKASVPKDTSVGYYNAQIAFTDEEMPSPYPQPVPNYVHTFSLSIDAWTPPIIQVTTPYISDQLEAGKEYDYEIKLKNTGDKEVAIAPKISQENYMYGPYGMAKSAFPDSAITITAPKSVPAGATESVKIHVKVPADSKGMYNGMIDLGIEDPSLQRFGGSGGINLNFNVWKQPTEPFVKSFTLKQPSPVTIEIGSSYFGDLYRLAMFAGGMSASNAKEPSFEIYLEGGTGKAELKLEKTVIKGGVSMGGQIPPWEMDSTGIYQDIGTQHIETYTANVTAGEWKLKVLPRDTDKFEYTITIGE</sequence>